<evidence type="ECO:0000256" key="3">
    <source>
        <dbReference type="ARBA" id="ARBA00022692"/>
    </source>
</evidence>
<evidence type="ECO:0000256" key="2">
    <source>
        <dbReference type="ARBA" id="ARBA00022475"/>
    </source>
</evidence>
<dbReference type="PANTHER" id="PTHR30433">
    <property type="entry name" value="CHEMOTAXIS PROTEIN MOTA"/>
    <property type="match status" value="1"/>
</dbReference>
<dbReference type="GO" id="GO:0006935">
    <property type="term" value="P:chemotaxis"/>
    <property type="evidence" value="ECO:0007669"/>
    <property type="project" value="InterPro"/>
</dbReference>
<keyword evidence="10" id="KW-0966">Cell projection</keyword>
<name>A0A3B1CAZ7_9ZZZZ</name>
<keyword evidence="3 7" id="KW-0812">Transmembrane</keyword>
<dbReference type="EMBL" id="UOGH01000043">
    <property type="protein sequence ID" value="VAX27379.1"/>
    <property type="molecule type" value="Genomic_DNA"/>
</dbReference>
<evidence type="ECO:0000256" key="4">
    <source>
        <dbReference type="ARBA" id="ARBA00022779"/>
    </source>
</evidence>
<reference evidence="10" key="1">
    <citation type="submission" date="2018-06" db="EMBL/GenBank/DDBJ databases">
        <authorList>
            <person name="Zhirakovskaya E."/>
        </authorList>
    </citation>
    <scope>NUCLEOTIDE SEQUENCE</scope>
</reference>
<gene>
    <name evidence="10" type="ORF">MNBD_NITROSPIRAE02-28</name>
</gene>
<feature type="domain" description="Motility protein A N-terminal" evidence="9">
    <location>
        <begin position="6"/>
        <end position="91"/>
    </location>
</feature>
<dbReference type="InterPro" id="IPR047055">
    <property type="entry name" value="MotA-like"/>
</dbReference>
<dbReference type="Pfam" id="PF01618">
    <property type="entry name" value="MotA_ExbB"/>
    <property type="match status" value="1"/>
</dbReference>
<keyword evidence="10" id="KW-0282">Flagellum</keyword>
<feature type="transmembrane region" description="Helical" evidence="7">
    <location>
        <begin position="150"/>
        <end position="170"/>
    </location>
</feature>
<feature type="transmembrane region" description="Helical" evidence="7">
    <location>
        <begin position="182"/>
        <end position="204"/>
    </location>
</feature>
<evidence type="ECO:0000256" key="6">
    <source>
        <dbReference type="ARBA" id="ARBA00023136"/>
    </source>
</evidence>
<feature type="domain" description="MotA/TolQ/ExbB proton channel" evidence="8">
    <location>
        <begin position="104"/>
        <end position="216"/>
    </location>
</feature>
<evidence type="ECO:0000256" key="7">
    <source>
        <dbReference type="SAM" id="Phobius"/>
    </source>
</evidence>
<evidence type="ECO:0000259" key="8">
    <source>
        <dbReference type="Pfam" id="PF01618"/>
    </source>
</evidence>
<protein>
    <submittedName>
        <fullName evidence="10">Flagellar motor rotation protein MotA</fullName>
    </submittedName>
</protein>
<evidence type="ECO:0000256" key="1">
    <source>
        <dbReference type="ARBA" id="ARBA00004651"/>
    </source>
</evidence>
<dbReference type="GO" id="GO:0071978">
    <property type="term" value="P:bacterial-type flagellum-dependent swarming motility"/>
    <property type="evidence" value="ECO:0007669"/>
    <property type="project" value="InterPro"/>
</dbReference>
<dbReference type="NCBIfam" id="NF006583">
    <property type="entry name" value="PRK09109.1"/>
    <property type="match status" value="1"/>
</dbReference>
<dbReference type="GO" id="GO:0005886">
    <property type="term" value="C:plasma membrane"/>
    <property type="evidence" value="ECO:0007669"/>
    <property type="project" value="UniProtKB-SubCell"/>
</dbReference>
<sequence>MEKSSLIGIALGASALVGGTLLEGGNITFILQPAAALIVFGGTLGATLLSFTLRDVLLALGSLKDVFFEQESTSYDACINQIVSLSHLSRKKGLVAIEPRLVDINDPFLRKTLSLAIDGISPRLLRETLEEEILTFEDARLRQSRVFETAGGFAPTIGIIGAVIGLIHVMQNLSEPAKLGQGIAVAFVATVYGVGVANLLLLPISKKLKNSLMKELKFRTMIVEAVIGIQSGINPHYLREKLLAFVEK</sequence>
<proteinExistence type="predicted"/>
<evidence type="ECO:0000313" key="10">
    <source>
        <dbReference type="EMBL" id="VAX27379.1"/>
    </source>
</evidence>
<comment type="subcellular location">
    <subcellularLocation>
        <location evidence="1">Cell membrane</location>
        <topology evidence="1">Multi-pass membrane protein</topology>
    </subcellularLocation>
</comment>
<dbReference type="Pfam" id="PF20560">
    <property type="entry name" value="MotA_N"/>
    <property type="match status" value="1"/>
</dbReference>
<keyword evidence="2" id="KW-1003">Cell membrane</keyword>
<evidence type="ECO:0000256" key="5">
    <source>
        <dbReference type="ARBA" id="ARBA00022989"/>
    </source>
</evidence>
<accession>A0A3B1CAZ7</accession>
<dbReference type="InterPro" id="IPR002898">
    <property type="entry name" value="MotA_ExbB_proton_chnl"/>
</dbReference>
<dbReference type="AlphaFoldDB" id="A0A3B1CAZ7"/>
<dbReference type="PANTHER" id="PTHR30433:SF3">
    <property type="entry name" value="MOTILITY PROTEIN A"/>
    <property type="match status" value="1"/>
</dbReference>
<organism evidence="10">
    <name type="scientific">hydrothermal vent metagenome</name>
    <dbReference type="NCBI Taxonomy" id="652676"/>
    <lineage>
        <taxon>unclassified sequences</taxon>
        <taxon>metagenomes</taxon>
        <taxon>ecological metagenomes</taxon>
    </lineage>
</organism>
<keyword evidence="6 7" id="KW-0472">Membrane</keyword>
<evidence type="ECO:0000259" key="9">
    <source>
        <dbReference type="Pfam" id="PF20560"/>
    </source>
</evidence>
<feature type="transmembrane region" description="Helical" evidence="7">
    <location>
        <begin position="34"/>
        <end position="53"/>
    </location>
</feature>
<keyword evidence="10" id="KW-0969">Cilium</keyword>
<dbReference type="InterPro" id="IPR046786">
    <property type="entry name" value="MotA_N"/>
</dbReference>
<keyword evidence="5 7" id="KW-1133">Transmembrane helix</keyword>
<keyword evidence="4" id="KW-0283">Flagellar rotation</keyword>